<organism evidence="3 4">
    <name type="scientific">Coemansia spiralis</name>
    <dbReference type="NCBI Taxonomy" id="417178"/>
    <lineage>
        <taxon>Eukaryota</taxon>
        <taxon>Fungi</taxon>
        <taxon>Fungi incertae sedis</taxon>
        <taxon>Zoopagomycota</taxon>
        <taxon>Kickxellomycotina</taxon>
        <taxon>Kickxellomycetes</taxon>
        <taxon>Kickxellales</taxon>
        <taxon>Kickxellaceae</taxon>
        <taxon>Coemansia</taxon>
    </lineage>
</organism>
<dbReference type="Proteomes" id="UP001151518">
    <property type="component" value="Unassembled WGS sequence"/>
</dbReference>
<proteinExistence type="predicted"/>
<dbReference type="PANTHER" id="PTHR13169">
    <property type="entry name" value="UBIQUITIN-LIKE PROTEIN 3 HCG-1 PROTEIN"/>
    <property type="match status" value="1"/>
</dbReference>
<feature type="region of interest" description="Disordered" evidence="1">
    <location>
        <begin position="32"/>
        <end position="61"/>
    </location>
</feature>
<name>A0A9W8GEA7_9FUNG</name>
<dbReference type="PROSITE" id="PS50053">
    <property type="entry name" value="UBIQUITIN_2"/>
    <property type="match status" value="1"/>
</dbReference>
<dbReference type="SUPFAM" id="SSF54236">
    <property type="entry name" value="Ubiquitin-like"/>
    <property type="match status" value="1"/>
</dbReference>
<dbReference type="AlphaFoldDB" id="A0A9W8GEA7"/>
<dbReference type="EMBL" id="JANBTW010000003">
    <property type="protein sequence ID" value="KAJ2680733.1"/>
    <property type="molecule type" value="Genomic_DNA"/>
</dbReference>
<dbReference type="InterPro" id="IPR029071">
    <property type="entry name" value="Ubiquitin-like_domsf"/>
</dbReference>
<comment type="caution">
    <text evidence="3">The sequence shown here is derived from an EMBL/GenBank/DDBJ whole genome shotgun (WGS) entry which is preliminary data.</text>
</comment>
<feature type="domain" description="Ubiquitin-like" evidence="2">
    <location>
        <begin position="66"/>
        <end position="150"/>
    </location>
</feature>
<evidence type="ECO:0000259" key="2">
    <source>
        <dbReference type="PROSITE" id="PS50053"/>
    </source>
</evidence>
<dbReference type="InterPro" id="IPR000626">
    <property type="entry name" value="Ubiquitin-like_dom"/>
</dbReference>
<feature type="compositionally biased region" description="Low complexity" evidence="1">
    <location>
        <begin position="47"/>
        <end position="58"/>
    </location>
</feature>
<reference evidence="3" key="1">
    <citation type="submission" date="2022-07" db="EMBL/GenBank/DDBJ databases">
        <title>Phylogenomic reconstructions and comparative analyses of Kickxellomycotina fungi.</title>
        <authorList>
            <person name="Reynolds N.K."/>
            <person name="Stajich J.E."/>
            <person name="Barry K."/>
            <person name="Grigoriev I.V."/>
            <person name="Crous P."/>
            <person name="Smith M.E."/>
        </authorList>
    </citation>
    <scope>NUCLEOTIDE SEQUENCE</scope>
    <source>
        <strain evidence="3">NRRL 3115</strain>
    </source>
</reference>
<protein>
    <recommendedName>
        <fullName evidence="2">Ubiquitin-like domain-containing protein</fullName>
    </recommendedName>
</protein>
<dbReference type="InterPro" id="IPR040015">
    <property type="entry name" value="UBL3-like"/>
</dbReference>
<dbReference type="PANTHER" id="PTHR13169:SF0">
    <property type="entry name" value="UBIQUITIN-LIKE PROTEIN 3"/>
    <property type="match status" value="1"/>
</dbReference>
<gene>
    <name evidence="3" type="ORF">GGI25_000368</name>
</gene>
<dbReference type="OrthoDB" id="1043111at2759"/>
<dbReference type="SMART" id="SM00213">
    <property type="entry name" value="UBQ"/>
    <property type="match status" value="1"/>
</dbReference>
<sequence length="170" mass="18033">MALEVETPAGGQEYANTTKFAVVTKATAAATGGASSNSLPSSAARASVGSSMQSSSGGAKLPNDEIEITFLMQSGEKATCEFKTTDSILEAKEKLIAKWPNELGAKPSSALELKLLYSGRYLENDSVLTTVQRYADHPTVVHLMVNYNRSSPKEAKKDVSKAPKCTCVIL</sequence>
<dbReference type="InterPro" id="IPR039540">
    <property type="entry name" value="UBL3-like_ubiquitin_dom"/>
</dbReference>
<accession>A0A9W8GEA7</accession>
<evidence type="ECO:0000256" key="1">
    <source>
        <dbReference type="SAM" id="MobiDB-lite"/>
    </source>
</evidence>
<dbReference type="Pfam" id="PF13881">
    <property type="entry name" value="Rad60-SLD_2"/>
    <property type="match status" value="1"/>
</dbReference>
<dbReference type="Gene3D" id="3.10.20.90">
    <property type="entry name" value="Phosphatidylinositol 3-kinase Catalytic Subunit, Chain A, domain 1"/>
    <property type="match status" value="1"/>
</dbReference>
<evidence type="ECO:0000313" key="3">
    <source>
        <dbReference type="EMBL" id="KAJ2680733.1"/>
    </source>
</evidence>
<evidence type="ECO:0000313" key="4">
    <source>
        <dbReference type="Proteomes" id="UP001151518"/>
    </source>
</evidence>